<accession>A0ACC7LHK5</accession>
<comment type="caution">
    <text evidence="1">The sequence shown here is derived from an EMBL/GenBank/DDBJ whole genome shotgun (WGS) entry which is preliminary data.</text>
</comment>
<name>A0ACC7LHK5_9FLAO</name>
<proteinExistence type="predicted"/>
<dbReference type="Proteomes" id="UP001595191">
    <property type="component" value="Unassembled WGS sequence"/>
</dbReference>
<reference evidence="1" key="1">
    <citation type="submission" date="2024-09" db="EMBL/GenBank/DDBJ databases">
        <authorList>
            <person name="Liu J."/>
        </authorList>
    </citation>
    <scope>NUCLEOTIDE SEQUENCE</scope>
    <source>
        <strain evidence="1">NBU2967</strain>
    </source>
</reference>
<evidence type="ECO:0000313" key="1">
    <source>
        <dbReference type="EMBL" id="MFH6603156.1"/>
    </source>
</evidence>
<organism evidence="1 2">
    <name type="scientific">Meishania litoralis</name>
    <dbReference type="NCBI Taxonomy" id="3434685"/>
    <lineage>
        <taxon>Bacteria</taxon>
        <taxon>Pseudomonadati</taxon>
        <taxon>Bacteroidota</taxon>
        <taxon>Flavobacteriia</taxon>
        <taxon>Flavobacteriales</taxon>
        <taxon>Flavobacteriaceae</taxon>
        <taxon>Meishania</taxon>
    </lineage>
</organism>
<protein>
    <submittedName>
        <fullName evidence="1">Uncharacterized protein</fullName>
    </submittedName>
</protein>
<sequence>MIQNIKSMFSKMDDTSRKDAFRYLEDAFDLQHAEATIGTWLSNGEIPEDYQPKIVLAFQNILRAQELRIRRIKVNF</sequence>
<evidence type="ECO:0000313" key="2">
    <source>
        <dbReference type="Proteomes" id="UP001595191"/>
    </source>
</evidence>
<gene>
    <name evidence="1" type="ORF">ACEZ3G_06690</name>
</gene>
<keyword evidence="2" id="KW-1185">Reference proteome</keyword>
<dbReference type="EMBL" id="JBHFPV010000001">
    <property type="protein sequence ID" value="MFH6603156.1"/>
    <property type="molecule type" value="Genomic_DNA"/>
</dbReference>